<dbReference type="Gene3D" id="2.40.50.140">
    <property type="entry name" value="Nucleic acid-binding proteins"/>
    <property type="match status" value="2"/>
</dbReference>
<accession>A0ABT7D3D5</accession>
<evidence type="ECO:0000313" key="5">
    <source>
        <dbReference type="EMBL" id="MDJ1640316.1"/>
    </source>
</evidence>
<evidence type="ECO:0000256" key="3">
    <source>
        <dbReference type="ARBA" id="ARBA00023274"/>
    </source>
</evidence>
<comment type="caution">
    <text evidence="5">The sequence shown here is derived from an EMBL/GenBank/DDBJ whole genome shotgun (WGS) entry which is preliminary data.</text>
</comment>
<proteinExistence type="inferred from homology"/>
<comment type="similarity">
    <text evidence="1">Belongs to the bacterial ribosomal protein bS1 family.</text>
</comment>
<evidence type="ECO:0000313" key="6">
    <source>
        <dbReference type="Proteomes" id="UP001237194"/>
    </source>
</evidence>
<evidence type="ECO:0000256" key="1">
    <source>
        <dbReference type="ARBA" id="ARBA00006767"/>
    </source>
</evidence>
<name>A0ABT7D3D5_9ACTN</name>
<dbReference type="SMART" id="SM00316">
    <property type="entry name" value="S1"/>
    <property type="match status" value="2"/>
</dbReference>
<reference evidence="5 6" key="1">
    <citation type="submission" date="2023-04" db="EMBL/GenBank/DDBJ databases">
        <title>A novel species of the genus Streptomyces: Streptomyces pakalii sp. nov. isolated from a Mexican soil jungle.</title>
        <authorList>
            <person name="Chavez-Hernandez M.A."/>
            <person name="Ortiz-Alvarez J."/>
            <person name="Villa-Tanaca L."/>
            <person name="Hernandez-Rodriguez C."/>
        </authorList>
    </citation>
    <scope>NUCLEOTIDE SEQUENCE [LARGE SCALE GENOMIC DNA]</scope>
    <source>
        <strain evidence="5 6">ENCB-J15</strain>
    </source>
</reference>
<organism evidence="5 6">
    <name type="scientific">Streptomyces pakalii</name>
    <dbReference type="NCBI Taxonomy" id="3036494"/>
    <lineage>
        <taxon>Bacteria</taxon>
        <taxon>Bacillati</taxon>
        <taxon>Actinomycetota</taxon>
        <taxon>Actinomycetes</taxon>
        <taxon>Kitasatosporales</taxon>
        <taxon>Streptomycetaceae</taxon>
        <taxon>Streptomyces</taxon>
    </lineage>
</organism>
<gene>
    <name evidence="5" type="ORF">P5W92_07855</name>
</gene>
<dbReference type="InterPro" id="IPR050437">
    <property type="entry name" value="Ribos_protein_bS1-like"/>
</dbReference>
<dbReference type="SUPFAM" id="SSF50249">
    <property type="entry name" value="Nucleic acid-binding proteins"/>
    <property type="match status" value="2"/>
</dbReference>
<dbReference type="PROSITE" id="PS50126">
    <property type="entry name" value="S1"/>
    <property type="match status" value="2"/>
</dbReference>
<dbReference type="CDD" id="cd00164">
    <property type="entry name" value="S1_like"/>
    <property type="match status" value="1"/>
</dbReference>
<sequence length="518" mass="56461">MPAYVYRVTEYDPDHRDEHGRCTGPEDTVSDRGPVEAAYLLAVAAFAEESGIDRPVMREPQVPSLAHFGAEPPVDGFGLTGLFPPGRGGGAPEASPEGLLGGSTTLLPAGFHDGAEVSLQVGLELVRSMLRDNGAWCRLEVEDRFTVHVGRDRYLYVGSDRPCERALALTRRLGLFPERLDSSPYALETDVEGVRRPADDAFWSGLRRMVSAYRAGVLEERYVEGASRWHRLTRDGVDAVRARIAPRARIAVWPDLSDAVETVLGVLPAEGTVECVWQDADGHVRSVFADEDSFPALTARLSGAAAVAVLPLTADERVPLFTGVMPDADGVLRARWGNEPTPSDRHWALLRTLRPGQTVTGTVTHIASFGVTFVDIGGFEAMINIPELSWRHVEQPSDVVSVGEVIEAEILGVEFLPERVSLSLKALRDDPMRLLTGQIGRTLVGPVTKVLPFGVVVRVEEAEDGFEGLVHISELADEHLAGPDITLRAGDALPVRIVDVDLPRRRIVLTNRRVVARE</sequence>
<feature type="domain" description="S1 motif" evidence="4">
    <location>
        <begin position="356"/>
        <end position="425"/>
    </location>
</feature>
<keyword evidence="6" id="KW-1185">Reference proteome</keyword>
<dbReference type="EMBL" id="JARWAF010000003">
    <property type="protein sequence ID" value="MDJ1640316.1"/>
    <property type="molecule type" value="Genomic_DNA"/>
</dbReference>
<dbReference type="PANTHER" id="PTHR10724">
    <property type="entry name" value="30S RIBOSOMAL PROTEIN S1"/>
    <property type="match status" value="1"/>
</dbReference>
<protein>
    <submittedName>
        <fullName evidence="5">S1 RNA-binding domain-containing protein</fullName>
    </submittedName>
</protein>
<feature type="domain" description="S1 motif" evidence="4">
    <location>
        <begin position="440"/>
        <end position="512"/>
    </location>
</feature>
<evidence type="ECO:0000259" key="4">
    <source>
        <dbReference type="PROSITE" id="PS50126"/>
    </source>
</evidence>
<evidence type="ECO:0000256" key="2">
    <source>
        <dbReference type="ARBA" id="ARBA00022980"/>
    </source>
</evidence>
<keyword evidence="2" id="KW-0689">Ribosomal protein</keyword>
<keyword evidence="3" id="KW-0687">Ribonucleoprotein</keyword>
<dbReference type="Proteomes" id="UP001237194">
    <property type="component" value="Unassembled WGS sequence"/>
</dbReference>
<dbReference type="Pfam" id="PF00575">
    <property type="entry name" value="S1"/>
    <property type="match status" value="2"/>
</dbReference>
<dbReference type="InterPro" id="IPR003029">
    <property type="entry name" value="S1_domain"/>
</dbReference>
<dbReference type="PANTHER" id="PTHR10724:SF7">
    <property type="entry name" value="SMALL RIBOSOMAL SUBUNIT PROTEIN BS1C"/>
    <property type="match status" value="1"/>
</dbReference>
<dbReference type="InterPro" id="IPR012340">
    <property type="entry name" value="NA-bd_OB-fold"/>
</dbReference>